<dbReference type="InterPro" id="IPR016979">
    <property type="entry name" value="DUF2129"/>
</dbReference>
<reference evidence="3 4" key="1">
    <citation type="journal article" date="2013" name="Genome Announc.">
        <title>Genome Sequence of Lactobacillus saerimneri 30a (Formerly Lactobacillus sp. Strain 30a), a Reference Lactic Acid Bacterium Strain Producing Biogenic Amines.</title>
        <authorList>
            <person name="Romano A."/>
            <person name="Trip H."/>
            <person name="Campbell-Sills H."/>
            <person name="Bouchez O."/>
            <person name="Sherman D."/>
            <person name="Lolkema J.S."/>
            <person name="Lucas P.M."/>
        </authorList>
    </citation>
    <scope>NUCLEOTIDE SEQUENCE [LARGE SCALE GENOMIC DNA]</scope>
    <source>
        <strain evidence="3 4">30a</strain>
    </source>
</reference>
<keyword evidence="1 2" id="KW-0963">Cytoplasm</keyword>
<evidence type="ECO:0000313" key="4">
    <source>
        <dbReference type="Proteomes" id="UP000011912"/>
    </source>
</evidence>
<accession>M5J6N9</accession>
<protein>
    <recommendedName>
        <fullName evidence="2">UPF0298 protein D271_01727</fullName>
    </recommendedName>
</protein>
<keyword evidence="4" id="KW-1185">Reference proteome</keyword>
<evidence type="ECO:0000256" key="1">
    <source>
        <dbReference type="ARBA" id="ARBA00022490"/>
    </source>
</evidence>
<dbReference type="GO" id="GO:0005737">
    <property type="term" value="C:cytoplasm"/>
    <property type="evidence" value="ECO:0007669"/>
    <property type="project" value="UniProtKB-SubCell"/>
</dbReference>
<organism evidence="3 4">
    <name type="scientific">Ligilactobacillus saerimneri 30a</name>
    <dbReference type="NCBI Taxonomy" id="1227363"/>
    <lineage>
        <taxon>Bacteria</taxon>
        <taxon>Bacillati</taxon>
        <taxon>Bacillota</taxon>
        <taxon>Bacilli</taxon>
        <taxon>Lactobacillales</taxon>
        <taxon>Lactobacillaceae</taxon>
        <taxon>Ligilactobacillus</taxon>
    </lineage>
</organism>
<dbReference type="GeneID" id="89599861"/>
<proteinExistence type="inferred from homology"/>
<dbReference type="EMBL" id="ANAG01000005">
    <property type="protein sequence ID" value="EKW99550.1"/>
    <property type="molecule type" value="Genomic_DNA"/>
</dbReference>
<gene>
    <name evidence="3" type="ORF">D271_01727</name>
</gene>
<dbReference type="PATRIC" id="fig|1227363.6.peg.337"/>
<dbReference type="HAMAP" id="MF_01126">
    <property type="entry name" value="UPF0298"/>
    <property type="match status" value="1"/>
</dbReference>
<dbReference type="STRING" id="1227363.D271_01727"/>
<evidence type="ECO:0000313" key="3">
    <source>
        <dbReference type="EMBL" id="EKW99550.1"/>
    </source>
</evidence>
<dbReference type="AlphaFoldDB" id="M5J6N9"/>
<dbReference type="Pfam" id="PF09902">
    <property type="entry name" value="DUF2129"/>
    <property type="match status" value="1"/>
</dbReference>
<comment type="subcellular location">
    <subcellularLocation>
        <location evidence="2">Cytoplasm</location>
    </subcellularLocation>
</comment>
<comment type="similarity">
    <text evidence="2">Belongs to the UPF0298 family.</text>
</comment>
<sequence length="102" mass="12280">MADFEMKKRQSVSVFISHLRQSKQLRRFGDIIYVSRRMKYVVIYMDQDQVTSNVQRLKQLGFVKKVVVSPRNQINMNFDETLSKYRLTEEDQEKIKDQSEEK</sequence>
<dbReference type="PIRSF" id="PIRSF031653">
    <property type="entry name" value="UCP031653"/>
    <property type="match status" value="1"/>
</dbReference>
<comment type="caution">
    <text evidence="3">The sequence shown here is derived from an EMBL/GenBank/DDBJ whole genome shotgun (WGS) entry which is preliminary data.</text>
</comment>
<dbReference type="Proteomes" id="UP000011912">
    <property type="component" value="Unassembled WGS sequence"/>
</dbReference>
<evidence type="ECO:0000256" key="2">
    <source>
        <dbReference type="HAMAP-Rule" id="MF_01126"/>
    </source>
</evidence>
<dbReference type="RefSeq" id="WP_009551828.1">
    <property type="nucleotide sequence ID" value="NZ_ANAG01000005.1"/>
</dbReference>
<name>M5J6N9_9LACO</name>